<dbReference type="EC" id="4.2.1.20" evidence="12"/>
<evidence type="ECO:0000256" key="10">
    <source>
        <dbReference type="ARBA" id="ARBA00023239"/>
    </source>
</evidence>
<comment type="function">
    <text evidence="1 12">The alpha subunit is responsible for the aldol cleavage of indoleglycerol phosphate to indole and glyceraldehyde 3-phosphate.</text>
</comment>
<evidence type="ECO:0000256" key="7">
    <source>
        <dbReference type="ARBA" id="ARBA00022640"/>
    </source>
</evidence>
<accession>A0A1C8XSB6</accession>
<dbReference type="FunFam" id="3.20.20.70:FF:000037">
    <property type="entry name" value="Tryptophan synthase alpha chain"/>
    <property type="match status" value="1"/>
</dbReference>
<dbReference type="RefSeq" id="YP_009295378.1">
    <property type="nucleotide sequence ID" value="NC_031161.1"/>
</dbReference>
<dbReference type="Pfam" id="PF00290">
    <property type="entry name" value="Trp_syntA"/>
    <property type="match status" value="1"/>
</dbReference>
<keyword evidence="8 12" id="KW-0822">Tryptophan biosynthesis</keyword>
<evidence type="ECO:0000256" key="5">
    <source>
        <dbReference type="ARBA" id="ARBA00022528"/>
    </source>
</evidence>
<dbReference type="EMBL" id="KX247284">
    <property type="protein sequence ID" value="AOH77390.1"/>
    <property type="molecule type" value="Genomic_DNA"/>
</dbReference>
<evidence type="ECO:0000256" key="2">
    <source>
        <dbReference type="ARBA" id="ARBA00004229"/>
    </source>
</evidence>
<keyword evidence="6 12" id="KW-0028">Amino-acid biosynthesis</keyword>
<evidence type="ECO:0000313" key="14">
    <source>
        <dbReference type="EMBL" id="AOH77390.1"/>
    </source>
</evidence>
<dbReference type="GO" id="GO:0009507">
    <property type="term" value="C:chloroplast"/>
    <property type="evidence" value="ECO:0007669"/>
    <property type="project" value="UniProtKB-SubCell"/>
</dbReference>
<evidence type="ECO:0000256" key="13">
    <source>
        <dbReference type="RuleBase" id="RU003662"/>
    </source>
</evidence>
<dbReference type="InterPro" id="IPR002028">
    <property type="entry name" value="Trp_synthase_suA"/>
</dbReference>
<feature type="active site" description="Proton acceptor" evidence="12">
    <location>
        <position position="52"/>
    </location>
</feature>
<dbReference type="GO" id="GO:0005829">
    <property type="term" value="C:cytosol"/>
    <property type="evidence" value="ECO:0007669"/>
    <property type="project" value="TreeGrafter"/>
</dbReference>
<gene>
    <name evidence="12 14" type="primary">trpA</name>
</gene>
<keyword evidence="7 14" id="KW-0934">Plastid</keyword>
<dbReference type="Gene3D" id="3.20.20.70">
    <property type="entry name" value="Aldolase class I"/>
    <property type="match status" value="1"/>
</dbReference>
<keyword evidence="5" id="KW-0150">Chloroplast</keyword>
<name>A0A1C8XSB6_9FLOR</name>
<evidence type="ECO:0000256" key="6">
    <source>
        <dbReference type="ARBA" id="ARBA00022605"/>
    </source>
</evidence>
<dbReference type="InterPro" id="IPR013785">
    <property type="entry name" value="Aldolase_TIM"/>
</dbReference>
<dbReference type="GeneID" id="29071668"/>
<evidence type="ECO:0000256" key="12">
    <source>
        <dbReference type="HAMAP-Rule" id="MF_00131"/>
    </source>
</evidence>
<reference evidence="14" key="1">
    <citation type="journal article" date="2016" name="Mitochondrial DNA Part B Resour">
        <title>Organellar genome analysis of the marine red alga Dasya binghamiae (Dasyaceae, Rhodophyta) reveals an uncharacteristic florideophyte mitogenome structure.</title>
        <authorList>
            <person name="Tamayo D.A."/>
            <person name="Hughey J.R."/>
        </authorList>
    </citation>
    <scope>NUCLEOTIDE SEQUENCE</scope>
</reference>
<dbReference type="PANTHER" id="PTHR43406">
    <property type="entry name" value="TRYPTOPHAN SYNTHASE, ALPHA CHAIN"/>
    <property type="match status" value="1"/>
</dbReference>
<dbReference type="GO" id="GO:0004834">
    <property type="term" value="F:tryptophan synthase activity"/>
    <property type="evidence" value="ECO:0007669"/>
    <property type="project" value="UniProtKB-UniRule"/>
</dbReference>
<evidence type="ECO:0000256" key="9">
    <source>
        <dbReference type="ARBA" id="ARBA00023141"/>
    </source>
</evidence>
<sequence>MINMNIISQILYNKSKKGKCALIPFITAGYPNLDITIKALYILDNQGADIIELGIPYADALADGPIIQNSSKVALKQGIYIDQILEILKQVNLKLKSPIVIFSYYNPILVRGLDKFVMEIAFSGAKGLIIPDLPLEETDYLISICRYYNLELILFISPTSSYERISFILSKSPGCLYLVSNTGVTGMRNSINNKLNDLSDYIKSKTDKLLMLGFGISNTEQAAEVSQWNIDGIVMGSAFVNILSNQDLNNVDLINNLGYFCKDIKMSISCTNNI</sequence>
<protein>
    <recommendedName>
        <fullName evidence="12">Tryptophan synthase alpha chain</fullName>
        <ecNumber evidence="12">4.2.1.20</ecNumber>
    </recommendedName>
</protein>
<dbReference type="AlphaFoldDB" id="A0A1C8XSB6"/>
<dbReference type="NCBIfam" id="TIGR00262">
    <property type="entry name" value="trpA"/>
    <property type="match status" value="1"/>
</dbReference>
<geneLocation type="plastid" evidence="14"/>
<comment type="similarity">
    <text evidence="12 13">Belongs to the TrpA family.</text>
</comment>
<dbReference type="CDD" id="cd04724">
    <property type="entry name" value="Tryptophan_synthase_alpha"/>
    <property type="match status" value="1"/>
</dbReference>
<comment type="pathway">
    <text evidence="3 12">Amino-acid biosynthesis; L-tryptophan biosynthesis; L-tryptophan from chorismate: step 5/5.</text>
</comment>
<comment type="subunit">
    <text evidence="4 12">Tetramer of two alpha and two beta chains.</text>
</comment>
<keyword evidence="10 12" id="KW-0456">Lyase</keyword>
<evidence type="ECO:0000256" key="1">
    <source>
        <dbReference type="ARBA" id="ARBA00003365"/>
    </source>
</evidence>
<comment type="catalytic activity">
    <reaction evidence="11 12">
        <text>(1S,2R)-1-C-(indol-3-yl)glycerol 3-phosphate + L-serine = D-glyceraldehyde 3-phosphate + L-tryptophan + H2O</text>
        <dbReference type="Rhea" id="RHEA:10532"/>
        <dbReference type="ChEBI" id="CHEBI:15377"/>
        <dbReference type="ChEBI" id="CHEBI:33384"/>
        <dbReference type="ChEBI" id="CHEBI:57912"/>
        <dbReference type="ChEBI" id="CHEBI:58866"/>
        <dbReference type="ChEBI" id="CHEBI:59776"/>
        <dbReference type="EC" id="4.2.1.20"/>
    </reaction>
</comment>
<dbReference type="UniPathway" id="UPA00035">
    <property type="reaction ID" value="UER00044"/>
</dbReference>
<dbReference type="PANTHER" id="PTHR43406:SF1">
    <property type="entry name" value="TRYPTOPHAN SYNTHASE ALPHA CHAIN, CHLOROPLASTIC"/>
    <property type="match status" value="1"/>
</dbReference>
<keyword evidence="9 12" id="KW-0057">Aromatic amino acid biosynthesis</keyword>
<evidence type="ECO:0000256" key="3">
    <source>
        <dbReference type="ARBA" id="ARBA00004733"/>
    </source>
</evidence>
<evidence type="ECO:0000256" key="4">
    <source>
        <dbReference type="ARBA" id="ARBA00011270"/>
    </source>
</evidence>
<feature type="active site" description="Proton acceptor" evidence="12">
    <location>
        <position position="63"/>
    </location>
</feature>
<evidence type="ECO:0000256" key="8">
    <source>
        <dbReference type="ARBA" id="ARBA00022822"/>
    </source>
</evidence>
<proteinExistence type="inferred from homology"/>
<dbReference type="HAMAP" id="MF_00131">
    <property type="entry name" value="Trp_synth_alpha"/>
    <property type="match status" value="1"/>
</dbReference>
<comment type="subcellular location">
    <subcellularLocation>
        <location evidence="2">Plastid</location>
        <location evidence="2">Chloroplast</location>
    </subcellularLocation>
</comment>
<evidence type="ECO:0000256" key="11">
    <source>
        <dbReference type="ARBA" id="ARBA00049047"/>
    </source>
</evidence>
<dbReference type="SUPFAM" id="SSF51366">
    <property type="entry name" value="Ribulose-phoshate binding barrel"/>
    <property type="match status" value="1"/>
</dbReference>
<dbReference type="InterPro" id="IPR011060">
    <property type="entry name" value="RibuloseP-bd_barrel"/>
</dbReference>
<organism evidence="14">
    <name type="scientific">Dasya binghamiae</name>
    <dbReference type="NCBI Taxonomy" id="1896963"/>
    <lineage>
        <taxon>Eukaryota</taxon>
        <taxon>Rhodophyta</taxon>
        <taxon>Florideophyceae</taxon>
        <taxon>Rhodymeniophycidae</taxon>
        <taxon>Ceramiales</taxon>
        <taxon>Dasyaceae</taxon>
        <taxon>Dasya</taxon>
    </lineage>
</organism>